<comment type="caution">
    <text evidence="6">The sequence shown here is derived from an EMBL/GenBank/DDBJ whole genome shotgun (WGS) entry which is preliminary data.</text>
</comment>
<organism evidence="6 7">
    <name type="scientific">Blastococcus saxobsidens</name>
    <dbReference type="NCBI Taxonomy" id="138336"/>
    <lineage>
        <taxon>Bacteria</taxon>
        <taxon>Bacillati</taxon>
        <taxon>Actinomycetota</taxon>
        <taxon>Actinomycetes</taxon>
        <taxon>Geodermatophilales</taxon>
        <taxon>Geodermatophilaceae</taxon>
        <taxon>Blastococcus</taxon>
    </lineage>
</organism>
<feature type="compositionally biased region" description="Low complexity" evidence="4">
    <location>
        <begin position="29"/>
        <end position="44"/>
    </location>
</feature>
<dbReference type="EC" id="2.6.1.17" evidence="6"/>
<evidence type="ECO:0000256" key="1">
    <source>
        <dbReference type="ARBA" id="ARBA00001933"/>
    </source>
</evidence>
<dbReference type="NCBIfam" id="TIGR03539">
    <property type="entry name" value="DapC_actino"/>
    <property type="match status" value="1"/>
</dbReference>
<name>A0A6L9W436_9ACTN</name>
<evidence type="ECO:0000256" key="4">
    <source>
        <dbReference type="SAM" id="MobiDB-lite"/>
    </source>
</evidence>
<dbReference type="InterPro" id="IPR015422">
    <property type="entry name" value="PyrdxlP-dep_Trfase_small"/>
</dbReference>
<dbReference type="GO" id="GO:0030170">
    <property type="term" value="F:pyridoxal phosphate binding"/>
    <property type="evidence" value="ECO:0007669"/>
    <property type="project" value="InterPro"/>
</dbReference>
<keyword evidence="2 6" id="KW-0032">Aminotransferase</keyword>
<evidence type="ECO:0000313" key="7">
    <source>
        <dbReference type="Proteomes" id="UP000479241"/>
    </source>
</evidence>
<dbReference type="Gene3D" id="3.40.640.10">
    <property type="entry name" value="Type I PLP-dependent aspartate aminotransferase-like (Major domain)"/>
    <property type="match status" value="1"/>
</dbReference>
<dbReference type="Pfam" id="PF00155">
    <property type="entry name" value="Aminotran_1_2"/>
    <property type="match status" value="1"/>
</dbReference>
<protein>
    <submittedName>
        <fullName evidence="6">Succinyldiaminopimelate transaminase</fullName>
        <ecNumber evidence="6">2.6.1.17</ecNumber>
    </submittedName>
</protein>
<evidence type="ECO:0000256" key="2">
    <source>
        <dbReference type="ARBA" id="ARBA00022576"/>
    </source>
</evidence>
<sequence>MEGLLQRQRGVLLRPGQPRRRRQDREDQQGSPAGGRSAAAGRRPLTAPVPGAPRALPDFPWDSLAGARARAAQHPGGVVDLSIGTPVDSTPAVLREALAAAADAPGYPTALGTSALRAAAAGWLARRLGVEVADPGGAEPSVIPTVGSKELVALLPTLLGLQGGATTVLVPEVAYPTYEVGAVLAGLAVRRCDAPPAEAAGISLVWLNSPGNPHGRVLTDEQLRAWVEWGRAHRVPVVADECYITLGWDVTPRSILHPAIAGADHTGLLAVHSLSKQSTAAGYRGGLLSGDPALVRRVWEVRRHLGLLVPAPVQAAMVAALDDDEHVDAQRERYRGRRDRLAAAVRGAGMRIDHSEAGLYLWATRDEDCWTTIDRLAGLGVVAAPGSFYGSAGARHVRLALTASDERIDAAVERLR</sequence>
<reference evidence="6 7" key="1">
    <citation type="submission" date="2019-12" db="EMBL/GenBank/DDBJ databases">
        <title>the WGS of Blastococcus saxobsidens 67B17.</title>
        <authorList>
            <person name="Jiang Z."/>
        </authorList>
    </citation>
    <scope>NUCLEOTIDE SEQUENCE [LARGE SCALE GENOMIC DNA]</scope>
    <source>
        <strain evidence="6 7">67B17</strain>
    </source>
</reference>
<dbReference type="Proteomes" id="UP000479241">
    <property type="component" value="Unassembled WGS sequence"/>
</dbReference>
<dbReference type="GO" id="GO:0009016">
    <property type="term" value="F:succinyldiaminopimelate transaminase activity"/>
    <property type="evidence" value="ECO:0007669"/>
    <property type="project" value="UniProtKB-EC"/>
</dbReference>
<dbReference type="PANTHER" id="PTHR42832">
    <property type="entry name" value="AMINO ACID AMINOTRANSFERASE"/>
    <property type="match status" value="1"/>
</dbReference>
<feature type="region of interest" description="Disordered" evidence="4">
    <location>
        <begin position="1"/>
        <end position="54"/>
    </location>
</feature>
<evidence type="ECO:0000259" key="5">
    <source>
        <dbReference type="Pfam" id="PF00155"/>
    </source>
</evidence>
<dbReference type="InterPro" id="IPR015421">
    <property type="entry name" value="PyrdxlP-dep_Trfase_major"/>
</dbReference>
<comment type="cofactor">
    <cofactor evidence="1">
        <name>pyridoxal 5'-phosphate</name>
        <dbReference type="ChEBI" id="CHEBI:597326"/>
    </cofactor>
</comment>
<dbReference type="Gene3D" id="3.90.1150.10">
    <property type="entry name" value="Aspartate Aminotransferase, domain 1"/>
    <property type="match status" value="1"/>
</dbReference>
<proteinExistence type="predicted"/>
<gene>
    <name evidence="6" type="primary">dapC</name>
    <name evidence="6" type="ORF">GCU60_12410</name>
</gene>
<dbReference type="InterPro" id="IPR004839">
    <property type="entry name" value="Aminotransferase_I/II_large"/>
</dbReference>
<dbReference type="SUPFAM" id="SSF53383">
    <property type="entry name" value="PLP-dependent transferases"/>
    <property type="match status" value="1"/>
</dbReference>
<dbReference type="InterPro" id="IPR050881">
    <property type="entry name" value="LL-DAP_aminotransferase"/>
</dbReference>
<dbReference type="PANTHER" id="PTHR42832:SF3">
    <property type="entry name" value="L-GLUTAMINE--4-(METHYLSULFANYL)-2-OXOBUTANOATE AMINOTRANSFERASE"/>
    <property type="match status" value="1"/>
</dbReference>
<feature type="compositionally biased region" description="Low complexity" evidence="4">
    <location>
        <begin position="1"/>
        <end position="16"/>
    </location>
</feature>
<dbReference type="AlphaFoldDB" id="A0A6L9W436"/>
<evidence type="ECO:0000256" key="3">
    <source>
        <dbReference type="ARBA" id="ARBA00022679"/>
    </source>
</evidence>
<evidence type="ECO:0000313" key="6">
    <source>
        <dbReference type="EMBL" id="NEK86549.1"/>
    </source>
</evidence>
<keyword evidence="3 6" id="KW-0808">Transferase</keyword>
<dbReference type="CDD" id="cd00609">
    <property type="entry name" value="AAT_like"/>
    <property type="match status" value="1"/>
</dbReference>
<accession>A0A6L9W436</accession>
<dbReference type="InterPro" id="IPR015424">
    <property type="entry name" value="PyrdxlP-dep_Trfase"/>
</dbReference>
<dbReference type="EMBL" id="JAAGWG010000016">
    <property type="protein sequence ID" value="NEK86549.1"/>
    <property type="molecule type" value="Genomic_DNA"/>
</dbReference>
<dbReference type="InterPro" id="IPR019880">
    <property type="entry name" value="OxyQ"/>
</dbReference>
<feature type="domain" description="Aminotransferase class I/classII large" evidence="5">
    <location>
        <begin position="78"/>
        <end position="415"/>
    </location>
</feature>